<dbReference type="NCBIfam" id="TIGR04186">
    <property type="entry name" value="GRASP_targ"/>
    <property type="match status" value="1"/>
</dbReference>
<organism evidence="2 3">
    <name type="scientific">Allokutzneria multivorans</name>
    <dbReference type="NCBI Taxonomy" id="1142134"/>
    <lineage>
        <taxon>Bacteria</taxon>
        <taxon>Bacillati</taxon>
        <taxon>Actinomycetota</taxon>
        <taxon>Actinomycetes</taxon>
        <taxon>Pseudonocardiales</taxon>
        <taxon>Pseudonocardiaceae</taxon>
        <taxon>Allokutzneria</taxon>
    </lineage>
</organism>
<keyword evidence="3" id="KW-1185">Reference proteome</keyword>
<evidence type="ECO:0000313" key="2">
    <source>
        <dbReference type="EMBL" id="GAA4024736.1"/>
    </source>
</evidence>
<protein>
    <submittedName>
        <fullName evidence="2">Uncharacterized protein</fullName>
    </submittedName>
</protein>
<accession>A0ABP7TDP8</accession>
<reference evidence="3" key="1">
    <citation type="journal article" date="2019" name="Int. J. Syst. Evol. Microbiol.">
        <title>The Global Catalogue of Microorganisms (GCM) 10K type strain sequencing project: providing services to taxonomists for standard genome sequencing and annotation.</title>
        <authorList>
            <consortium name="The Broad Institute Genomics Platform"/>
            <consortium name="The Broad Institute Genome Sequencing Center for Infectious Disease"/>
            <person name="Wu L."/>
            <person name="Ma J."/>
        </authorList>
    </citation>
    <scope>NUCLEOTIDE SEQUENCE [LARGE SCALE GENOMIC DNA]</scope>
    <source>
        <strain evidence="3">JCM 17342</strain>
    </source>
</reference>
<evidence type="ECO:0000256" key="1">
    <source>
        <dbReference type="SAM" id="MobiDB-lite"/>
    </source>
</evidence>
<feature type="compositionally biased region" description="Basic and acidic residues" evidence="1">
    <location>
        <begin position="78"/>
        <end position="87"/>
    </location>
</feature>
<feature type="compositionally biased region" description="Acidic residues" evidence="1">
    <location>
        <begin position="88"/>
        <end position="102"/>
    </location>
</feature>
<proteinExistence type="predicted"/>
<dbReference type="EMBL" id="BAABAL010000019">
    <property type="protein sequence ID" value="GAA4024736.1"/>
    <property type="molecule type" value="Genomic_DNA"/>
</dbReference>
<feature type="region of interest" description="Disordered" evidence="1">
    <location>
        <begin position="78"/>
        <end position="102"/>
    </location>
</feature>
<comment type="caution">
    <text evidence="2">The sequence shown here is derived from an EMBL/GenBank/DDBJ whole genome shotgun (WGS) entry which is preliminary data.</text>
</comment>
<sequence length="102" mass="11156">MASVLDPLLDDNPLSSAQIRYCARVPVTSAAPGPQETRPFGLLCAQSRLTPVSRSYSYCHESQVAVGDDGVPLIEKMGKEWESKSSTDGDEGPEENWGWEEK</sequence>
<dbReference type="InterPro" id="IPR026496">
    <property type="entry name" value="GRASP_targ"/>
</dbReference>
<gene>
    <name evidence="2" type="ORF">GCM10022247_56450</name>
</gene>
<dbReference type="RefSeq" id="WP_344881113.1">
    <property type="nucleotide sequence ID" value="NZ_BAABAL010000019.1"/>
</dbReference>
<evidence type="ECO:0000313" key="3">
    <source>
        <dbReference type="Proteomes" id="UP001501747"/>
    </source>
</evidence>
<dbReference type="Proteomes" id="UP001501747">
    <property type="component" value="Unassembled WGS sequence"/>
</dbReference>
<name>A0ABP7TDP8_9PSEU</name>